<dbReference type="Pfam" id="PF02615">
    <property type="entry name" value="Ldh_2"/>
    <property type="match status" value="1"/>
</dbReference>
<evidence type="ECO:0008006" key="5">
    <source>
        <dbReference type="Google" id="ProtNLM"/>
    </source>
</evidence>
<dbReference type="InterPro" id="IPR036111">
    <property type="entry name" value="Mal/L-sulfo/L-lacto_DH-like_sf"/>
</dbReference>
<keyword evidence="2" id="KW-0560">Oxidoreductase</keyword>
<evidence type="ECO:0000313" key="3">
    <source>
        <dbReference type="EMBL" id="GAA1511699.1"/>
    </source>
</evidence>
<dbReference type="RefSeq" id="WP_181410691.1">
    <property type="nucleotide sequence ID" value="NZ_BAAAOR010000012.1"/>
</dbReference>
<dbReference type="InterPro" id="IPR043143">
    <property type="entry name" value="Mal/L-sulf/L-lact_DH-like_NADP"/>
</dbReference>
<keyword evidence="4" id="KW-1185">Reference proteome</keyword>
<dbReference type="PANTHER" id="PTHR11091:SF0">
    <property type="entry name" value="MALATE DEHYDROGENASE"/>
    <property type="match status" value="1"/>
</dbReference>
<accession>A0ABN2A564</accession>
<name>A0ABN2A564_9ACTN</name>
<protein>
    <recommendedName>
        <fullName evidence="5">Malate/lactate/ureidoglycolate dehydrogenase, LDH2 family</fullName>
    </recommendedName>
</protein>
<evidence type="ECO:0000313" key="4">
    <source>
        <dbReference type="Proteomes" id="UP001500842"/>
    </source>
</evidence>
<proteinExistence type="inferred from homology"/>
<sequence>MTDSGGAGREPRPTDTVTLPVVELVDLVRRALEHAGLPPEEAAGSARVCVAAEVRGKRTHGLTLLPQLIDQYQEGEKRRRPVSVVARSVVSEQLDGGFNASLHLHAQAASRAASLASEVGVGLVSIVNAGVSGALGVHVEEMARRGVVAIAINSTPAVVVPLGGSEPLLGTNPMAWAVPRRDGHPVVLDMATSSIAYHALRRAVAEGRPVPRGVVVDAQGAVTTDLDEAVRPDGRPRILPFGGHRGSALSILIELTVAAGLGQAVGSAKAQAPLGAAVDFPGVYLAWRPDVIGSESDYHAATEQLLADLVAGGATYPGRSAEARLDLAAAEGRVEVVRRSVQDVTDLLAQS</sequence>
<dbReference type="EMBL" id="BAAAOR010000012">
    <property type="protein sequence ID" value="GAA1511699.1"/>
    <property type="molecule type" value="Genomic_DNA"/>
</dbReference>
<comment type="caution">
    <text evidence="3">The sequence shown here is derived from an EMBL/GenBank/DDBJ whole genome shotgun (WGS) entry which is preliminary data.</text>
</comment>
<organism evidence="3 4">
    <name type="scientific">Nocardioides humi</name>
    <dbReference type="NCBI Taxonomy" id="449461"/>
    <lineage>
        <taxon>Bacteria</taxon>
        <taxon>Bacillati</taxon>
        <taxon>Actinomycetota</taxon>
        <taxon>Actinomycetes</taxon>
        <taxon>Propionibacteriales</taxon>
        <taxon>Nocardioidaceae</taxon>
        <taxon>Nocardioides</taxon>
    </lineage>
</organism>
<dbReference type="InterPro" id="IPR003767">
    <property type="entry name" value="Malate/L-lactate_DH-like"/>
</dbReference>
<dbReference type="PANTHER" id="PTHR11091">
    <property type="entry name" value="OXIDOREDUCTASE-RELATED"/>
    <property type="match status" value="1"/>
</dbReference>
<dbReference type="Proteomes" id="UP001500842">
    <property type="component" value="Unassembled WGS sequence"/>
</dbReference>
<dbReference type="InterPro" id="IPR043144">
    <property type="entry name" value="Mal/L-sulf/L-lact_DH-like_ah"/>
</dbReference>
<dbReference type="SUPFAM" id="SSF89733">
    <property type="entry name" value="L-sulfolactate dehydrogenase-like"/>
    <property type="match status" value="1"/>
</dbReference>
<dbReference type="Gene3D" id="1.10.1530.10">
    <property type="match status" value="1"/>
</dbReference>
<reference evidence="3 4" key="1">
    <citation type="journal article" date="2019" name="Int. J. Syst. Evol. Microbiol.">
        <title>The Global Catalogue of Microorganisms (GCM) 10K type strain sequencing project: providing services to taxonomists for standard genome sequencing and annotation.</title>
        <authorList>
            <consortium name="The Broad Institute Genomics Platform"/>
            <consortium name="The Broad Institute Genome Sequencing Center for Infectious Disease"/>
            <person name="Wu L."/>
            <person name="Ma J."/>
        </authorList>
    </citation>
    <scope>NUCLEOTIDE SEQUENCE [LARGE SCALE GENOMIC DNA]</scope>
    <source>
        <strain evidence="3 4">JCM 14942</strain>
    </source>
</reference>
<gene>
    <name evidence="3" type="ORF">GCM10009788_15170</name>
</gene>
<comment type="similarity">
    <text evidence="1">Belongs to the LDH2/MDH2 oxidoreductase family.</text>
</comment>
<dbReference type="Gene3D" id="3.30.1370.60">
    <property type="entry name" value="Hypothetical oxidoreductase yiak, domain 2"/>
    <property type="match status" value="1"/>
</dbReference>
<evidence type="ECO:0000256" key="2">
    <source>
        <dbReference type="ARBA" id="ARBA00023002"/>
    </source>
</evidence>
<evidence type="ECO:0000256" key="1">
    <source>
        <dbReference type="ARBA" id="ARBA00006056"/>
    </source>
</evidence>